<feature type="signal peptide" evidence="1">
    <location>
        <begin position="1"/>
        <end position="19"/>
    </location>
</feature>
<sequence>MSRSLLFVTVLAFLAYGHASEQSKGLTPTEAILRKFINLVQAHQLNVSIITSRGQYWSNGELQDLRDNGLLMPPNKLQLTQSQLTSNVGKQFINDMSSITSTGDAIATFRTVQIQNGNVLQEVVESSNEQAIPISPALQSIINVENGVQGYVTDEPNWQINYNVTLIEQSSSLTTNELNIIQNILPTMFMKYDTDDLIANAIQQTLQKQVPQTNWQVIVGTGDVYVSAPKLVMFKVVDHYVTIFGLNV</sequence>
<reference evidence="2" key="1">
    <citation type="journal article" date="2023" name="Insect Mol. Biol.">
        <title>Genome sequencing provides insights into the evolution of gene families encoding plant cell wall-degrading enzymes in longhorned beetles.</title>
        <authorList>
            <person name="Shin N.R."/>
            <person name="Okamura Y."/>
            <person name="Kirsch R."/>
            <person name="Pauchet Y."/>
        </authorList>
    </citation>
    <scope>NUCLEOTIDE SEQUENCE</scope>
    <source>
        <strain evidence="2">MMC_N1</strain>
    </source>
</reference>
<keyword evidence="1" id="KW-0732">Signal</keyword>
<evidence type="ECO:0000313" key="3">
    <source>
        <dbReference type="Proteomes" id="UP001162164"/>
    </source>
</evidence>
<organism evidence="2 3">
    <name type="scientific">Molorchus minor</name>
    <dbReference type="NCBI Taxonomy" id="1323400"/>
    <lineage>
        <taxon>Eukaryota</taxon>
        <taxon>Metazoa</taxon>
        <taxon>Ecdysozoa</taxon>
        <taxon>Arthropoda</taxon>
        <taxon>Hexapoda</taxon>
        <taxon>Insecta</taxon>
        <taxon>Pterygota</taxon>
        <taxon>Neoptera</taxon>
        <taxon>Endopterygota</taxon>
        <taxon>Coleoptera</taxon>
        <taxon>Polyphaga</taxon>
        <taxon>Cucujiformia</taxon>
        <taxon>Chrysomeloidea</taxon>
        <taxon>Cerambycidae</taxon>
        <taxon>Lamiinae</taxon>
        <taxon>Monochamini</taxon>
        <taxon>Molorchus</taxon>
    </lineage>
</organism>
<name>A0ABQ9JG39_9CUCU</name>
<evidence type="ECO:0000256" key="1">
    <source>
        <dbReference type="SAM" id="SignalP"/>
    </source>
</evidence>
<proteinExistence type="predicted"/>
<dbReference type="Proteomes" id="UP001162164">
    <property type="component" value="Unassembled WGS sequence"/>
</dbReference>
<keyword evidence="3" id="KW-1185">Reference proteome</keyword>
<accession>A0ABQ9JG39</accession>
<feature type="chain" id="PRO_5045711435" evidence="1">
    <location>
        <begin position="20"/>
        <end position="248"/>
    </location>
</feature>
<evidence type="ECO:0000313" key="2">
    <source>
        <dbReference type="EMBL" id="KAJ8976583.1"/>
    </source>
</evidence>
<dbReference type="EMBL" id="JAPWTJ010000653">
    <property type="protein sequence ID" value="KAJ8976583.1"/>
    <property type="molecule type" value="Genomic_DNA"/>
</dbReference>
<comment type="caution">
    <text evidence="2">The sequence shown here is derived from an EMBL/GenBank/DDBJ whole genome shotgun (WGS) entry which is preliminary data.</text>
</comment>
<gene>
    <name evidence="2" type="ORF">NQ317_010748</name>
</gene>
<protein>
    <submittedName>
        <fullName evidence="2">Uncharacterized protein</fullName>
    </submittedName>
</protein>